<evidence type="ECO:0000256" key="11">
    <source>
        <dbReference type="ARBA" id="ARBA00022932"/>
    </source>
</evidence>
<dbReference type="InterPro" id="IPR008918">
    <property type="entry name" value="HhH2"/>
</dbReference>
<keyword evidence="7" id="KW-0540">Nuclease</keyword>
<dbReference type="FunFam" id="1.10.150.20:FF:000003">
    <property type="entry name" value="DNA polymerase I"/>
    <property type="match status" value="1"/>
</dbReference>
<dbReference type="Pfam" id="PF01367">
    <property type="entry name" value="5_3_exonuc"/>
    <property type="match status" value="1"/>
</dbReference>
<evidence type="ECO:0000256" key="14">
    <source>
        <dbReference type="ARBA" id="ARBA00049244"/>
    </source>
</evidence>
<dbReference type="SUPFAM" id="SSF88723">
    <property type="entry name" value="PIN domain-like"/>
    <property type="match status" value="1"/>
</dbReference>
<dbReference type="Gene3D" id="1.10.150.20">
    <property type="entry name" value="5' to 3' exonuclease, C-terminal subdomain"/>
    <property type="match status" value="2"/>
</dbReference>
<dbReference type="InterPro" id="IPR002562">
    <property type="entry name" value="3'-5'_exonuclease_dom"/>
</dbReference>
<dbReference type="CDD" id="cd06139">
    <property type="entry name" value="DNA_polA_I_Ecoli_like_exo"/>
    <property type="match status" value="1"/>
</dbReference>
<dbReference type="EMBL" id="MFFW01000014">
    <property type="protein sequence ID" value="OGF24481.1"/>
    <property type="molecule type" value="Genomic_DNA"/>
</dbReference>
<evidence type="ECO:0000256" key="16">
    <source>
        <dbReference type="RuleBase" id="RU004460"/>
    </source>
</evidence>
<dbReference type="InterPro" id="IPR019760">
    <property type="entry name" value="DNA-dir_DNA_pol_A_CS"/>
</dbReference>
<dbReference type="Gene3D" id="3.30.420.10">
    <property type="entry name" value="Ribonuclease H-like superfamily/Ribonuclease H"/>
    <property type="match status" value="1"/>
</dbReference>
<dbReference type="InterPro" id="IPR043502">
    <property type="entry name" value="DNA/RNA_pol_sf"/>
</dbReference>
<evidence type="ECO:0000259" key="17">
    <source>
        <dbReference type="SMART" id="SM00474"/>
    </source>
</evidence>
<dbReference type="InterPro" id="IPR012337">
    <property type="entry name" value="RNaseH-like_sf"/>
</dbReference>
<dbReference type="GO" id="GO:0008408">
    <property type="term" value="F:3'-5' exonuclease activity"/>
    <property type="evidence" value="ECO:0007669"/>
    <property type="project" value="UniProtKB-UniRule"/>
</dbReference>
<dbReference type="InterPro" id="IPR020045">
    <property type="entry name" value="DNA_polI_H3TH"/>
</dbReference>
<dbReference type="InterPro" id="IPR020046">
    <property type="entry name" value="5-3_exonucl_a-hlix_arch_N"/>
</dbReference>
<keyword evidence="9 16" id="KW-0378">Hydrolase</keyword>
<comment type="similarity">
    <text evidence="1 16">Belongs to the DNA polymerase type-A family.</text>
</comment>
<evidence type="ECO:0000256" key="10">
    <source>
        <dbReference type="ARBA" id="ARBA00022839"/>
    </source>
</evidence>
<keyword evidence="8 16" id="KW-0227">DNA damage</keyword>
<name>A0A1F5SDZ2_9BACT</name>
<dbReference type="CDD" id="cd08637">
    <property type="entry name" value="DNA_pol_A_pol_I_C"/>
    <property type="match status" value="1"/>
</dbReference>
<dbReference type="SUPFAM" id="SSF56672">
    <property type="entry name" value="DNA/RNA polymerases"/>
    <property type="match status" value="1"/>
</dbReference>
<dbReference type="PROSITE" id="PS00447">
    <property type="entry name" value="DNA_POLYMERASE_A"/>
    <property type="match status" value="1"/>
</dbReference>
<keyword evidence="12 16" id="KW-0238">DNA-binding</keyword>
<evidence type="ECO:0000313" key="21">
    <source>
        <dbReference type="Proteomes" id="UP000178783"/>
    </source>
</evidence>
<dbReference type="GO" id="GO:0003887">
    <property type="term" value="F:DNA-directed DNA polymerase activity"/>
    <property type="evidence" value="ECO:0007669"/>
    <property type="project" value="UniProtKB-UniRule"/>
</dbReference>
<dbReference type="Gene3D" id="1.20.1060.10">
    <property type="entry name" value="Taq DNA Polymerase, Chain T, domain 4"/>
    <property type="match status" value="1"/>
</dbReference>
<dbReference type="SUPFAM" id="SSF53098">
    <property type="entry name" value="Ribonuclease H-like"/>
    <property type="match status" value="1"/>
</dbReference>
<dbReference type="GO" id="GO:0003677">
    <property type="term" value="F:DNA binding"/>
    <property type="evidence" value="ECO:0007669"/>
    <property type="project" value="UniProtKB-UniRule"/>
</dbReference>
<dbReference type="PANTHER" id="PTHR10133:SF27">
    <property type="entry name" value="DNA POLYMERASE NU"/>
    <property type="match status" value="1"/>
</dbReference>
<dbReference type="GO" id="GO:0008409">
    <property type="term" value="F:5'-3' exonuclease activity"/>
    <property type="evidence" value="ECO:0007669"/>
    <property type="project" value="UniProtKB-UniRule"/>
</dbReference>
<comment type="catalytic activity">
    <reaction evidence="14 16">
        <text>DNA(n) + a 2'-deoxyribonucleoside 5'-triphosphate = DNA(n+1) + diphosphate</text>
        <dbReference type="Rhea" id="RHEA:22508"/>
        <dbReference type="Rhea" id="RHEA-COMP:17339"/>
        <dbReference type="Rhea" id="RHEA-COMP:17340"/>
        <dbReference type="ChEBI" id="CHEBI:33019"/>
        <dbReference type="ChEBI" id="CHEBI:61560"/>
        <dbReference type="ChEBI" id="CHEBI:173112"/>
        <dbReference type="EC" id="2.7.7.7"/>
    </reaction>
</comment>
<dbReference type="EC" id="2.7.7.7" evidence="2 15"/>
<dbReference type="SUPFAM" id="SSF47807">
    <property type="entry name" value="5' to 3' exonuclease, C-terminal subdomain"/>
    <property type="match status" value="1"/>
</dbReference>
<dbReference type="PRINTS" id="PR00868">
    <property type="entry name" value="DNAPOLI"/>
</dbReference>
<evidence type="ECO:0000256" key="8">
    <source>
        <dbReference type="ARBA" id="ARBA00022763"/>
    </source>
</evidence>
<keyword evidence="10 16" id="KW-0269">Exonuclease</keyword>
<evidence type="ECO:0000256" key="2">
    <source>
        <dbReference type="ARBA" id="ARBA00012417"/>
    </source>
</evidence>
<dbReference type="InterPro" id="IPR002421">
    <property type="entry name" value="5-3_exonuclease"/>
</dbReference>
<accession>A0A1F5SDZ2</accession>
<dbReference type="FunFam" id="1.10.150.20:FF:000002">
    <property type="entry name" value="DNA polymerase I"/>
    <property type="match status" value="1"/>
</dbReference>
<feature type="domain" description="DNA-directed DNA polymerase family A palm" evidence="19">
    <location>
        <begin position="761"/>
        <end position="981"/>
    </location>
</feature>
<evidence type="ECO:0000256" key="9">
    <source>
        <dbReference type="ARBA" id="ARBA00022801"/>
    </source>
</evidence>
<dbReference type="Proteomes" id="UP000178783">
    <property type="component" value="Unassembled WGS sequence"/>
</dbReference>
<evidence type="ECO:0000259" key="19">
    <source>
        <dbReference type="SMART" id="SM00482"/>
    </source>
</evidence>
<dbReference type="InterPro" id="IPR036279">
    <property type="entry name" value="5-3_exonuclease_C_sf"/>
</dbReference>
<feature type="domain" description="3'-5' exonuclease" evidence="17">
    <location>
        <begin position="338"/>
        <end position="592"/>
    </location>
</feature>
<dbReference type="GO" id="GO:0006302">
    <property type="term" value="P:double-strand break repair"/>
    <property type="evidence" value="ECO:0007669"/>
    <property type="project" value="TreeGrafter"/>
</dbReference>
<dbReference type="InterPro" id="IPR001098">
    <property type="entry name" value="DNA-dir_DNA_pol_A_palm_dom"/>
</dbReference>
<evidence type="ECO:0000256" key="5">
    <source>
        <dbReference type="ARBA" id="ARBA00022695"/>
    </source>
</evidence>
<dbReference type="InterPro" id="IPR036397">
    <property type="entry name" value="RNaseH_sf"/>
</dbReference>
<organism evidence="20 21">
    <name type="scientific">Candidatus Falkowbacteria bacterium RIFCSPLOWO2_02_FULL_45_21</name>
    <dbReference type="NCBI Taxonomy" id="1797989"/>
    <lineage>
        <taxon>Bacteria</taxon>
        <taxon>Candidatus Falkowiibacteriota</taxon>
    </lineage>
</organism>
<feature type="domain" description="5'-3' exonuclease" evidence="18">
    <location>
        <begin position="6"/>
        <end position="276"/>
    </location>
</feature>
<evidence type="ECO:0000256" key="3">
    <source>
        <dbReference type="ARBA" id="ARBA00020311"/>
    </source>
</evidence>
<evidence type="ECO:0000256" key="7">
    <source>
        <dbReference type="ARBA" id="ARBA00022722"/>
    </source>
</evidence>
<evidence type="ECO:0000256" key="4">
    <source>
        <dbReference type="ARBA" id="ARBA00022679"/>
    </source>
</evidence>
<dbReference type="Pfam" id="PF02739">
    <property type="entry name" value="5_3_exonuc_N"/>
    <property type="match status" value="1"/>
</dbReference>
<evidence type="ECO:0000259" key="18">
    <source>
        <dbReference type="SMART" id="SM00475"/>
    </source>
</evidence>
<dbReference type="GO" id="GO:0006261">
    <property type="term" value="P:DNA-templated DNA replication"/>
    <property type="evidence" value="ECO:0007669"/>
    <property type="project" value="UniProtKB-UniRule"/>
</dbReference>
<comment type="caution">
    <text evidence="20">The sequence shown here is derived from an EMBL/GenBank/DDBJ whole genome shotgun (WGS) entry which is preliminary data.</text>
</comment>
<keyword evidence="13 16" id="KW-0234">DNA repair</keyword>
<dbReference type="Pfam" id="PF01612">
    <property type="entry name" value="DNA_pol_A_exo1"/>
    <property type="match status" value="2"/>
</dbReference>
<evidence type="ECO:0000256" key="15">
    <source>
        <dbReference type="NCBIfam" id="TIGR00593"/>
    </source>
</evidence>
<keyword evidence="6 16" id="KW-0235">DNA replication</keyword>
<dbReference type="NCBIfam" id="NF004397">
    <property type="entry name" value="PRK05755.1"/>
    <property type="match status" value="1"/>
</dbReference>
<evidence type="ECO:0000313" key="20">
    <source>
        <dbReference type="EMBL" id="OGF24481.1"/>
    </source>
</evidence>
<keyword evidence="11 16" id="KW-0239">DNA-directed DNA polymerase</keyword>
<dbReference type="STRING" id="1797989.A3H66_01605"/>
<dbReference type="Gene3D" id="3.40.50.1010">
    <property type="entry name" value="5'-nuclease"/>
    <property type="match status" value="1"/>
</dbReference>
<dbReference type="Pfam" id="PF00476">
    <property type="entry name" value="DNA_pol_A"/>
    <property type="match status" value="1"/>
</dbReference>
<dbReference type="NCBIfam" id="TIGR00593">
    <property type="entry name" value="pola"/>
    <property type="match status" value="1"/>
</dbReference>
<dbReference type="AlphaFoldDB" id="A0A1F5SDZ2"/>
<dbReference type="FunFam" id="1.20.1060.10:FF:000001">
    <property type="entry name" value="DNA polymerase I"/>
    <property type="match status" value="1"/>
</dbReference>
<dbReference type="InterPro" id="IPR002298">
    <property type="entry name" value="DNA_polymerase_A"/>
</dbReference>
<dbReference type="Gene3D" id="3.30.70.370">
    <property type="match status" value="1"/>
</dbReference>
<evidence type="ECO:0000256" key="1">
    <source>
        <dbReference type="ARBA" id="ARBA00007705"/>
    </source>
</evidence>
<evidence type="ECO:0000256" key="12">
    <source>
        <dbReference type="ARBA" id="ARBA00023125"/>
    </source>
</evidence>
<evidence type="ECO:0000256" key="13">
    <source>
        <dbReference type="ARBA" id="ARBA00023204"/>
    </source>
</evidence>
<dbReference type="InterPro" id="IPR029060">
    <property type="entry name" value="PIN-like_dom_sf"/>
</dbReference>
<dbReference type="SMART" id="SM00482">
    <property type="entry name" value="POLAc"/>
    <property type="match status" value="1"/>
</dbReference>
<gene>
    <name evidence="16" type="primary">polA</name>
    <name evidence="20" type="ORF">A3H66_01605</name>
</gene>
<dbReference type="CDD" id="cd09859">
    <property type="entry name" value="PIN_53EXO"/>
    <property type="match status" value="1"/>
</dbReference>
<keyword evidence="4 16" id="KW-0808">Transferase</keyword>
<keyword evidence="5 16" id="KW-0548">Nucleotidyltransferase</keyword>
<dbReference type="SMART" id="SM00475">
    <property type="entry name" value="53EXOc"/>
    <property type="match status" value="1"/>
</dbReference>
<proteinExistence type="inferred from homology"/>
<dbReference type="InterPro" id="IPR018320">
    <property type="entry name" value="DNA_polymerase_1"/>
</dbReference>
<comment type="function">
    <text evidence="16">In addition to polymerase activity, this DNA polymerase exhibits 3'-5' and 5'-3' exonuclease activity.</text>
</comment>
<reference evidence="20 21" key="1">
    <citation type="journal article" date="2016" name="Nat. Commun.">
        <title>Thousands of microbial genomes shed light on interconnected biogeochemical processes in an aquifer system.</title>
        <authorList>
            <person name="Anantharaman K."/>
            <person name="Brown C.T."/>
            <person name="Hug L.A."/>
            <person name="Sharon I."/>
            <person name="Castelle C.J."/>
            <person name="Probst A.J."/>
            <person name="Thomas B.C."/>
            <person name="Singh A."/>
            <person name="Wilkins M.J."/>
            <person name="Karaoz U."/>
            <person name="Brodie E.L."/>
            <person name="Williams K.H."/>
            <person name="Hubbard S.S."/>
            <person name="Banfield J.F."/>
        </authorList>
    </citation>
    <scope>NUCLEOTIDE SEQUENCE [LARGE SCALE GENOMIC DNA]</scope>
</reference>
<dbReference type="SMART" id="SM00474">
    <property type="entry name" value="35EXOc"/>
    <property type="match status" value="1"/>
</dbReference>
<protein>
    <recommendedName>
        <fullName evidence="3 15">DNA polymerase I</fullName>
        <ecNumber evidence="2 15">2.7.7.7</ecNumber>
    </recommendedName>
</protein>
<dbReference type="CDD" id="cd09898">
    <property type="entry name" value="H3TH_53EXO"/>
    <property type="match status" value="1"/>
</dbReference>
<dbReference type="PANTHER" id="PTHR10133">
    <property type="entry name" value="DNA POLYMERASE I"/>
    <property type="match status" value="1"/>
</dbReference>
<sequence length="1021" mass="114994">MSQPQEKLMIIDGNALIHRSFHALPPLTTKSGEIVNAVYGFTSVLIKALREFKPEYVVLTLDRKEKTFRHEQFAGYKAQRVKAPNELYAQIPRVKEIAGGFKIPIFELAGYEADDLIGTLAVKVDGAMDKIIVTGDMDTLQLINSHTKVFTLKRGLTDAMIYDESAVRERYGLAPEQLIDFKALRGDPSDNIPGVKGIGEKTALELLKKFKTLDEVYKYVEEVRSQKSEVRSQEKIRPRIFDLLAQYKGDAFLSRQLATIKCDVKLDFNLEQARFGGFNREALAKLFNQLEFKSLLPRLNGLSEQSKKRLTKTPGFELAGPVGGSEDKFKRNLKLFKYRLIDDEKKFSFFLAKLKKQKAFAFDTETANFDPIAAELLGVSFSWREGEAYYINFQFFRPSLLRQPEAGPSWAEIRLRRTIFPPKFVAPARGWSALGGDPCLPAGTAPPVDNFQLKNVDLFNYKEKEKENVSRVNNEWLKKLKTIFEDEKIKKYGHNIKYDIEVLASLGVEVKGAAADSMVASYLLNPGARQHNLEAVTFNEFNHLKITKEDLLGRGREKIAFGDVPLDKLYNYSCEDADFTNRLVKKLMPELTRQKLDKLFKEIEMPLVLVLAAMEMNGIKIDRDFLAGMGKEVDKKIRALQKKIHDLAGSDFNINSTQQLRQVLFEKLAIPALGVAKGKTGLSTGADELAKLRGLHPIIGLLQDYRELNKLSTTYIEALPRLINQKTGRLHTSFNQAVTATGRLSSTEPNLQNIPVRTELGKRIRQAFVAEPGCKLLSLDYSQIELRLAAHMSGDKKMIRAFKRGEDIHAATAAEINQVALSKVTPEMRREAKAVNFGILYGQGPHGLSMGADIPYARAKEFIDKYFVSYSGVKKFIDKTIALARAKGYTETLFGRRRFLPEINSSVLQARKAAERMAINTPLQGTAADIIKIAMIKISRMIANTSEVSEFGRNERSYPTMPLRMLLQVHDELVFEARNDLAGAAAEKIKKIMEEVIKLKVPIVVEAKQGDNWGEMEAITN</sequence>
<dbReference type="SMART" id="SM00279">
    <property type="entry name" value="HhH2"/>
    <property type="match status" value="1"/>
</dbReference>
<evidence type="ECO:0000256" key="6">
    <source>
        <dbReference type="ARBA" id="ARBA00022705"/>
    </source>
</evidence>